<proteinExistence type="predicted"/>
<gene>
    <name evidence="2" type="ORF">L284_15235</name>
</gene>
<evidence type="ECO:0000313" key="3">
    <source>
        <dbReference type="Proteomes" id="UP000015527"/>
    </source>
</evidence>
<dbReference type="PATRIC" id="fig|1096930.3.peg.3031"/>
<dbReference type="RefSeq" id="WP_021234867.1">
    <property type="nucleotide sequence ID" value="NZ_ATHL01000095.1"/>
</dbReference>
<keyword evidence="3" id="KW-1185">Reference proteome</keyword>
<reference evidence="2 3" key="1">
    <citation type="journal article" date="2013" name="Genome Announc.">
        <title>Genome Sequence of Novosphingobium lindaniclasticum LE124T, Isolated from a Hexachlorocyclohexane Dumpsite.</title>
        <authorList>
            <person name="Saxena A."/>
            <person name="Nayyar N."/>
            <person name="Sangwan N."/>
            <person name="Kumari R."/>
            <person name="Khurana J.P."/>
            <person name="Lal R."/>
        </authorList>
    </citation>
    <scope>NUCLEOTIDE SEQUENCE [LARGE SCALE GENOMIC DNA]</scope>
    <source>
        <strain evidence="2 3">LE124</strain>
    </source>
</reference>
<dbReference type="EMBL" id="ATHL01000095">
    <property type="protein sequence ID" value="EQB12606.1"/>
    <property type="molecule type" value="Genomic_DNA"/>
</dbReference>
<protein>
    <submittedName>
        <fullName evidence="2">Uncharacterized protein</fullName>
    </submittedName>
</protein>
<organism evidence="2 3">
    <name type="scientific">Novosphingobium lindaniclasticum LE124</name>
    <dbReference type="NCBI Taxonomy" id="1096930"/>
    <lineage>
        <taxon>Bacteria</taxon>
        <taxon>Pseudomonadati</taxon>
        <taxon>Pseudomonadota</taxon>
        <taxon>Alphaproteobacteria</taxon>
        <taxon>Sphingomonadales</taxon>
        <taxon>Sphingomonadaceae</taxon>
        <taxon>Novosphingobium</taxon>
    </lineage>
</organism>
<comment type="caution">
    <text evidence="2">The sequence shown here is derived from an EMBL/GenBank/DDBJ whole genome shotgun (WGS) entry which is preliminary data.</text>
</comment>
<dbReference type="OrthoDB" id="7508820at2"/>
<evidence type="ECO:0000256" key="1">
    <source>
        <dbReference type="SAM" id="MobiDB-lite"/>
    </source>
</evidence>
<dbReference type="Proteomes" id="UP000015527">
    <property type="component" value="Unassembled WGS sequence"/>
</dbReference>
<feature type="region of interest" description="Disordered" evidence="1">
    <location>
        <begin position="118"/>
        <end position="143"/>
    </location>
</feature>
<accession>T0H8B9</accession>
<name>T0H8B9_9SPHN</name>
<evidence type="ECO:0000313" key="2">
    <source>
        <dbReference type="EMBL" id="EQB12606.1"/>
    </source>
</evidence>
<sequence>MEGHATPRAAAPSRHYEFEPAQREAWLADCHRTVAANRPRSGTVREGQGNHGECEAHLDDYLARYRQGQVAVPVQGHAAPGYVYIYPVQYQNPVAPRMVSIPVVQAIDSAGKPIAYAEESRVRPARRSIPRRPATNGDLQSAQ</sequence>
<dbReference type="AlphaFoldDB" id="T0H8B9"/>